<feature type="region of interest" description="Disordered" evidence="1">
    <location>
        <begin position="455"/>
        <end position="494"/>
    </location>
</feature>
<dbReference type="PANTHER" id="PTHR47031">
    <property type="entry name" value="SAP DNA-BINDING DOMAIN-CONTAINING PROTEIN"/>
    <property type="match status" value="1"/>
</dbReference>
<dbReference type="InterPro" id="IPR034257">
    <property type="entry name" value="Acinus_RRM"/>
</dbReference>
<name>A0A6A6JPY0_WESOR</name>
<proteinExistence type="predicted"/>
<feature type="region of interest" description="Disordered" evidence="1">
    <location>
        <begin position="319"/>
        <end position="367"/>
    </location>
</feature>
<feature type="compositionally biased region" description="Basic and acidic residues" evidence="1">
    <location>
        <begin position="336"/>
        <end position="367"/>
    </location>
</feature>
<dbReference type="Proteomes" id="UP000800097">
    <property type="component" value="Unassembled WGS sequence"/>
</dbReference>
<feature type="region of interest" description="Disordered" evidence="1">
    <location>
        <begin position="149"/>
        <end position="168"/>
    </location>
</feature>
<dbReference type="PANTHER" id="PTHR47031:SF3">
    <property type="entry name" value="SAP DOMAIN-CONTAINING PROTEIN"/>
    <property type="match status" value="1"/>
</dbReference>
<dbReference type="OrthoDB" id="5348404at2759"/>
<reference evidence="2" key="1">
    <citation type="journal article" date="2020" name="Stud. Mycol.">
        <title>101 Dothideomycetes genomes: a test case for predicting lifestyles and emergence of pathogens.</title>
        <authorList>
            <person name="Haridas S."/>
            <person name="Albert R."/>
            <person name="Binder M."/>
            <person name="Bloem J."/>
            <person name="Labutti K."/>
            <person name="Salamov A."/>
            <person name="Andreopoulos B."/>
            <person name="Baker S."/>
            <person name="Barry K."/>
            <person name="Bills G."/>
            <person name="Bluhm B."/>
            <person name="Cannon C."/>
            <person name="Castanera R."/>
            <person name="Culley D."/>
            <person name="Daum C."/>
            <person name="Ezra D."/>
            <person name="Gonzalez J."/>
            <person name="Henrissat B."/>
            <person name="Kuo A."/>
            <person name="Liang C."/>
            <person name="Lipzen A."/>
            <person name="Lutzoni F."/>
            <person name="Magnuson J."/>
            <person name="Mondo S."/>
            <person name="Nolan M."/>
            <person name="Ohm R."/>
            <person name="Pangilinan J."/>
            <person name="Park H.-J."/>
            <person name="Ramirez L."/>
            <person name="Alfaro M."/>
            <person name="Sun H."/>
            <person name="Tritt A."/>
            <person name="Yoshinaga Y."/>
            <person name="Zwiers L.-H."/>
            <person name="Turgeon B."/>
            <person name="Goodwin S."/>
            <person name="Spatafora J."/>
            <person name="Crous P."/>
            <person name="Grigoriev I."/>
        </authorList>
    </citation>
    <scope>NUCLEOTIDE SEQUENCE</scope>
    <source>
        <strain evidence="2">CBS 379.55</strain>
    </source>
</reference>
<evidence type="ECO:0000313" key="3">
    <source>
        <dbReference type="Proteomes" id="UP000800097"/>
    </source>
</evidence>
<feature type="region of interest" description="Disordered" evidence="1">
    <location>
        <begin position="1"/>
        <end position="141"/>
    </location>
</feature>
<dbReference type="Pfam" id="PF16294">
    <property type="entry name" value="RSB_motif"/>
    <property type="match status" value="1"/>
</dbReference>
<feature type="compositionally biased region" description="Low complexity" evidence="1">
    <location>
        <begin position="29"/>
        <end position="41"/>
    </location>
</feature>
<dbReference type="InterPro" id="IPR032552">
    <property type="entry name" value="RSB_motif"/>
</dbReference>
<feature type="compositionally biased region" description="Gly residues" evidence="1">
    <location>
        <begin position="462"/>
        <end position="494"/>
    </location>
</feature>
<evidence type="ECO:0000256" key="1">
    <source>
        <dbReference type="SAM" id="MobiDB-lite"/>
    </source>
</evidence>
<dbReference type="AlphaFoldDB" id="A0A6A6JPY0"/>
<feature type="compositionally biased region" description="Basic and acidic residues" evidence="1">
    <location>
        <begin position="99"/>
        <end position="113"/>
    </location>
</feature>
<organism evidence="2 3">
    <name type="scientific">Westerdykella ornata</name>
    <dbReference type="NCBI Taxonomy" id="318751"/>
    <lineage>
        <taxon>Eukaryota</taxon>
        <taxon>Fungi</taxon>
        <taxon>Dikarya</taxon>
        <taxon>Ascomycota</taxon>
        <taxon>Pezizomycotina</taxon>
        <taxon>Dothideomycetes</taxon>
        <taxon>Pleosporomycetidae</taxon>
        <taxon>Pleosporales</taxon>
        <taxon>Sporormiaceae</taxon>
        <taxon>Westerdykella</taxon>
    </lineage>
</organism>
<sequence length="494" mass="54001">MDFAPTVKTPSPAPNEKPSVEKPMPAPEPSNDNDAAPASAAESRLDTEELEADTRKRKRRSPSPDVPAKDIKAKKPRPSDDAAPDVHLKEDEDLVMEQRAPEEEIIEENKVETTDAPSVPEETAPAASEIKEKEKEKEKNARYKDLFKSAGAVETPTSAPAAEPETDEGPIIPALHVATPALYIRDLMRPLRIEALRNHLMSLATPPSATPDPSIVTTIFLDSLKSHALVLFSTTKAASRVRASLHNTVWPAESQRKPLWIDFVPEDKIKDWIQEEEDYIAAEKAGRAAGKPIPQKRFEVVYPVDPQTGEVHAVFQEVGAGAPRNAPKGPRAGPGIEDRRRSEAGARERESVKEARPTTDMSAKRDLTRSFQTLDQLFLSTTTKPKLYYLPVSDARADRRRDDLDDETARDWRPGDRVRGRGASGNPLDRKMRYSFDVDDRVVEVGGDFGPWADDSVARGGVARGGGGGGGFRSERGGGGGGFRGGRGGWRGGY</sequence>
<protein>
    <recommendedName>
        <fullName evidence="4">RRM domain-containing protein</fullName>
    </recommendedName>
</protein>
<keyword evidence="3" id="KW-1185">Reference proteome</keyword>
<feature type="compositionally biased region" description="Basic and acidic residues" evidence="1">
    <location>
        <begin position="67"/>
        <end position="90"/>
    </location>
</feature>
<dbReference type="GeneID" id="54550030"/>
<dbReference type="CDD" id="cd12432">
    <property type="entry name" value="RRM_ACINU"/>
    <property type="match status" value="1"/>
</dbReference>
<gene>
    <name evidence="2" type="ORF">EI97DRAFT_415305</name>
</gene>
<dbReference type="RefSeq" id="XP_033655275.1">
    <property type="nucleotide sequence ID" value="XM_033796855.1"/>
</dbReference>
<accession>A0A6A6JPY0</accession>
<evidence type="ECO:0000313" key="2">
    <source>
        <dbReference type="EMBL" id="KAF2277736.1"/>
    </source>
</evidence>
<feature type="compositionally biased region" description="Basic and acidic residues" evidence="1">
    <location>
        <begin position="129"/>
        <end position="141"/>
    </location>
</feature>
<evidence type="ECO:0008006" key="4">
    <source>
        <dbReference type="Google" id="ProtNLM"/>
    </source>
</evidence>
<dbReference type="EMBL" id="ML986489">
    <property type="protein sequence ID" value="KAF2277736.1"/>
    <property type="molecule type" value="Genomic_DNA"/>
</dbReference>